<sequence>MSNIKITSGKFRGRTIESPDSKATHPMGAREKLALFNMIADYLPGANVLDAYAGSGALGIEALSRGASYAMFVEKNSRAAAVIRKNLTNLELLKSAGVSEGDVKNFLAPNSFDIIIADPPYDDFEVRSTELLVKFLKKGGILVLSHPTETPEINGLTLQKTRTYAAAHISVYIK</sequence>
<evidence type="ECO:0000256" key="2">
    <source>
        <dbReference type="ARBA" id="ARBA00022679"/>
    </source>
</evidence>
<dbReference type="EMBL" id="PRLM01000006">
    <property type="protein sequence ID" value="RYC74499.1"/>
    <property type="molecule type" value="Genomic_DNA"/>
</dbReference>
<dbReference type="GO" id="GO:0052913">
    <property type="term" value="F:16S rRNA (guanine(966)-N(2))-methyltransferase activity"/>
    <property type="evidence" value="ECO:0007669"/>
    <property type="project" value="UniProtKB-EC"/>
</dbReference>
<keyword evidence="1 3" id="KW-0489">Methyltransferase</keyword>
<dbReference type="EC" id="2.1.1.171" evidence="3"/>
<protein>
    <submittedName>
        <fullName evidence="3">Ribosomal RNA small subunit methyltransferase D</fullName>
        <ecNumber evidence="3">2.1.1.171</ecNumber>
    </submittedName>
</protein>
<reference evidence="3 4" key="2">
    <citation type="journal article" date="2020" name="Cell Rep.">
        <title>Acquisition and Adaptation of Ultra-small Parasitic Reduced Genome Bacteria to Mammalian Hosts.</title>
        <authorList>
            <person name="McLean J.S."/>
            <person name="Bor B."/>
            <person name="Kerns K.A."/>
            <person name="Liu Q."/>
            <person name="To T.T."/>
            <person name="Solden L."/>
            <person name="Hendrickson E.L."/>
            <person name="Wrighton K."/>
            <person name="Shi W."/>
            <person name="He X."/>
        </authorList>
    </citation>
    <scope>NUCLEOTIDE SEQUENCE [LARGE SCALE GENOMIC DNA]</scope>
    <source>
        <strain evidence="3 4">TM7_G3_2_Rum_HOT_351B</strain>
    </source>
</reference>
<dbReference type="SUPFAM" id="SSF53335">
    <property type="entry name" value="S-adenosyl-L-methionine-dependent methyltransferases"/>
    <property type="match status" value="1"/>
</dbReference>
<dbReference type="RefSeq" id="WP_129735331.1">
    <property type="nucleotide sequence ID" value="NZ_PRLM01000006.1"/>
</dbReference>
<organism evidence="3 4">
    <name type="scientific">Candidatus Nanosyncoccus alces</name>
    <dbReference type="NCBI Taxonomy" id="2171997"/>
    <lineage>
        <taxon>Bacteria</taxon>
        <taxon>Candidatus Saccharimonadota</taxon>
        <taxon>Candidatus Nanosyncoccalia</taxon>
        <taxon>Candidatus Nanosyncoccales</taxon>
        <taxon>Candidatus Nanosyncoccaceae</taxon>
        <taxon>Candidatus Nanosyncoccus</taxon>
    </lineage>
</organism>
<dbReference type="Proteomes" id="UP001191019">
    <property type="component" value="Unassembled WGS sequence"/>
</dbReference>
<keyword evidence="2 3" id="KW-0808">Transferase</keyword>
<dbReference type="InterPro" id="IPR002052">
    <property type="entry name" value="DNA_methylase_N6_adenine_CS"/>
</dbReference>
<dbReference type="PIRSF" id="PIRSF004553">
    <property type="entry name" value="CHP00095"/>
    <property type="match status" value="1"/>
</dbReference>
<dbReference type="InterPro" id="IPR004398">
    <property type="entry name" value="RNA_MeTrfase_RsmD"/>
</dbReference>
<dbReference type="PROSITE" id="PS00092">
    <property type="entry name" value="N6_MTASE"/>
    <property type="match status" value="1"/>
</dbReference>
<evidence type="ECO:0000313" key="3">
    <source>
        <dbReference type="EMBL" id="RYC74499.1"/>
    </source>
</evidence>
<reference evidence="3 4" key="1">
    <citation type="journal article" date="2018" name="bioRxiv">
        <title>Evidence of independent acquisition and adaption of ultra-small bacteria to human hosts across the highly diverse yet reduced genomes of the phylum Saccharibacteria.</title>
        <authorList>
            <person name="McLean J.S."/>
            <person name="Bor B."/>
            <person name="To T.T."/>
            <person name="Liu Q."/>
            <person name="Kearns K.A."/>
            <person name="Solden L.M."/>
            <person name="Wrighton K.C."/>
            <person name="He X."/>
            <person name="Shi W."/>
        </authorList>
    </citation>
    <scope>NUCLEOTIDE SEQUENCE [LARGE SCALE GENOMIC DNA]</scope>
    <source>
        <strain evidence="3 4">TM7_G3_2_Rum_HOT_351B</strain>
    </source>
</reference>
<dbReference type="Gene3D" id="3.40.50.150">
    <property type="entry name" value="Vaccinia Virus protein VP39"/>
    <property type="match status" value="1"/>
</dbReference>
<evidence type="ECO:0000313" key="4">
    <source>
        <dbReference type="Proteomes" id="UP001191019"/>
    </source>
</evidence>
<accession>A0ABY0FMJ2</accession>
<evidence type="ECO:0000256" key="1">
    <source>
        <dbReference type="ARBA" id="ARBA00022603"/>
    </source>
</evidence>
<dbReference type="PANTHER" id="PTHR43542">
    <property type="entry name" value="METHYLTRANSFERASE"/>
    <property type="match status" value="1"/>
</dbReference>
<comment type="caution">
    <text evidence="3">The sequence shown here is derived from an EMBL/GenBank/DDBJ whole genome shotgun (WGS) entry which is preliminary data.</text>
</comment>
<dbReference type="Pfam" id="PF03602">
    <property type="entry name" value="Cons_hypoth95"/>
    <property type="match status" value="1"/>
</dbReference>
<gene>
    <name evidence="3" type="primary">rsmD</name>
    <name evidence="3" type="ORF">G3RUM_00654</name>
</gene>
<dbReference type="CDD" id="cd02440">
    <property type="entry name" value="AdoMet_MTases"/>
    <property type="match status" value="1"/>
</dbReference>
<dbReference type="PANTHER" id="PTHR43542:SF1">
    <property type="entry name" value="METHYLTRANSFERASE"/>
    <property type="match status" value="1"/>
</dbReference>
<proteinExistence type="predicted"/>
<keyword evidence="4" id="KW-1185">Reference proteome</keyword>
<name>A0ABY0FMJ2_9BACT</name>
<dbReference type="InterPro" id="IPR029063">
    <property type="entry name" value="SAM-dependent_MTases_sf"/>
</dbReference>